<reference evidence="4" key="2">
    <citation type="submission" date="2015-01" db="EMBL/GenBank/DDBJ databases">
        <title>Evolutionary Origins and Diversification of the Mycorrhizal Mutualists.</title>
        <authorList>
            <consortium name="DOE Joint Genome Institute"/>
            <consortium name="Mycorrhizal Genomics Consortium"/>
            <person name="Kohler A."/>
            <person name="Kuo A."/>
            <person name="Nagy L.G."/>
            <person name="Floudas D."/>
            <person name="Copeland A."/>
            <person name="Barry K.W."/>
            <person name="Cichocki N."/>
            <person name="Veneault-Fourrey C."/>
            <person name="LaButti K."/>
            <person name="Lindquist E.A."/>
            <person name="Lipzen A."/>
            <person name="Lundell T."/>
            <person name="Morin E."/>
            <person name="Murat C."/>
            <person name="Riley R."/>
            <person name="Ohm R."/>
            <person name="Sun H."/>
            <person name="Tunlid A."/>
            <person name="Henrissat B."/>
            <person name="Grigoriev I.V."/>
            <person name="Hibbett D.S."/>
            <person name="Martin F."/>
        </authorList>
    </citation>
    <scope>NUCLEOTIDE SEQUENCE [LARGE SCALE GENOMIC DNA]</scope>
    <source>
        <strain evidence="4">h7</strain>
    </source>
</reference>
<evidence type="ECO:0000313" key="3">
    <source>
        <dbReference type="EMBL" id="KIM36426.1"/>
    </source>
</evidence>
<dbReference type="OrthoDB" id="10260794at2759"/>
<feature type="compositionally biased region" description="Acidic residues" evidence="1">
    <location>
        <begin position="306"/>
        <end position="330"/>
    </location>
</feature>
<protein>
    <recommendedName>
        <fullName evidence="2">PSP proline-rich domain-containing protein</fullName>
    </recommendedName>
</protein>
<dbReference type="SMART" id="SM00581">
    <property type="entry name" value="PSP"/>
    <property type="match status" value="1"/>
</dbReference>
<evidence type="ECO:0000259" key="2">
    <source>
        <dbReference type="SMART" id="SM00581"/>
    </source>
</evidence>
<dbReference type="Proteomes" id="UP000053424">
    <property type="component" value="Unassembled WGS sequence"/>
</dbReference>
<dbReference type="Pfam" id="PF04037">
    <property type="entry name" value="DUF382"/>
    <property type="match status" value="1"/>
</dbReference>
<feature type="compositionally biased region" description="Acidic residues" evidence="1">
    <location>
        <begin position="34"/>
        <end position="46"/>
    </location>
</feature>
<reference evidence="3 4" key="1">
    <citation type="submission" date="2014-04" db="EMBL/GenBank/DDBJ databases">
        <authorList>
            <consortium name="DOE Joint Genome Institute"/>
            <person name="Kuo A."/>
            <person name="Gay G."/>
            <person name="Dore J."/>
            <person name="Kohler A."/>
            <person name="Nagy L.G."/>
            <person name="Floudas D."/>
            <person name="Copeland A."/>
            <person name="Barry K.W."/>
            <person name="Cichocki N."/>
            <person name="Veneault-Fourrey C."/>
            <person name="LaButti K."/>
            <person name="Lindquist E.A."/>
            <person name="Lipzen A."/>
            <person name="Lundell T."/>
            <person name="Morin E."/>
            <person name="Murat C."/>
            <person name="Sun H."/>
            <person name="Tunlid A."/>
            <person name="Henrissat B."/>
            <person name="Grigoriev I.V."/>
            <person name="Hibbett D.S."/>
            <person name="Martin F."/>
            <person name="Nordberg H.P."/>
            <person name="Cantor M.N."/>
            <person name="Hua S.X."/>
        </authorList>
    </citation>
    <scope>NUCLEOTIDE SEQUENCE [LARGE SCALE GENOMIC DNA]</scope>
    <source>
        <strain evidence="4">h7</strain>
    </source>
</reference>
<sequence length="503" mass="55550">MKAFSDVFSRFQLPPEESSQGKSSQLNSKGEIIYSDDDMASEGDSDAEAKPMSKKKARKMARLTVAERKQLVKKPEVVEWTDVTAADPRLLLHLKSYRNTVPIPIHWSAKRDYLQGKRGIEKPPFQLPAYIADTGIATMRDAVKEKEANMSLKAKTRERVQPKIGKVDIDYQKLHDAFFKFQTKPPVTGFGEMYYEGKEFETSLKEKRPGDLSPELVEALSIPPLAPPPWLISMQRFGPPPSYPTLRIPGLNAPIPEGAQWGFHPGGWGKPPLDEYNRPLYGDVFGVLPKAGDSGDGEPIDKDLWGELEPEEEEEEEEESEEQSEEEEAEAAPADGLQTPSGLETPSGMTSVVSTVAGGLETPDFLELRKGRSVSEAMEPSGPRSLYQVVPEKQTSVRGLMGSERGYDVSAVAGAPIPVLGDERGTKRKANGVDVSLDAGELEGLSEEELRRKYDSYSRGNAGVPGAGSREDFSDLVAKEMAKKKQKMDREREGKKSGKEFKF</sequence>
<feature type="region of interest" description="Disordered" evidence="1">
    <location>
        <begin position="289"/>
        <end position="365"/>
    </location>
</feature>
<feature type="domain" description="PSP proline-rich" evidence="2">
    <location>
        <begin position="204"/>
        <end position="257"/>
    </location>
</feature>
<dbReference type="PANTHER" id="PTHR12785">
    <property type="entry name" value="SPLICING FACTOR 3B"/>
    <property type="match status" value="1"/>
</dbReference>
<organism evidence="3 4">
    <name type="scientific">Hebeloma cylindrosporum</name>
    <dbReference type="NCBI Taxonomy" id="76867"/>
    <lineage>
        <taxon>Eukaryota</taxon>
        <taxon>Fungi</taxon>
        <taxon>Dikarya</taxon>
        <taxon>Basidiomycota</taxon>
        <taxon>Agaricomycotina</taxon>
        <taxon>Agaricomycetes</taxon>
        <taxon>Agaricomycetidae</taxon>
        <taxon>Agaricales</taxon>
        <taxon>Agaricineae</taxon>
        <taxon>Hymenogastraceae</taxon>
        <taxon>Hebeloma</taxon>
    </lineage>
</organism>
<feature type="region of interest" description="Disordered" evidence="1">
    <location>
        <begin position="1"/>
        <end position="56"/>
    </location>
</feature>
<accession>A0A0C3BYA3</accession>
<dbReference type="InterPro" id="IPR007180">
    <property type="entry name" value="DUF382"/>
</dbReference>
<name>A0A0C3BYA3_HEBCY</name>
<feature type="compositionally biased region" description="Polar residues" evidence="1">
    <location>
        <begin position="338"/>
        <end position="354"/>
    </location>
</feature>
<dbReference type="GO" id="GO:0005634">
    <property type="term" value="C:nucleus"/>
    <property type="evidence" value="ECO:0007669"/>
    <property type="project" value="InterPro"/>
</dbReference>
<dbReference type="InterPro" id="IPR006568">
    <property type="entry name" value="PSP_pro-rich"/>
</dbReference>
<dbReference type="InterPro" id="IPR052584">
    <property type="entry name" value="U2_snRNP_Complex_Component"/>
</dbReference>
<dbReference type="HOGENOM" id="CLU_014435_1_1_1"/>
<dbReference type="Pfam" id="PF04046">
    <property type="entry name" value="PSP"/>
    <property type="match status" value="1"/>
</dbReference>
<proteinExistence type="predicted"/>
<feature type="region of interest" description="Disordered" evidence="1">
    <location>
        <begin position="481"/>
        <end position="503"/>
    </location>
</feature>
<gene>
    <name evidence="3" type="ORF">M413DRAFT_289816</name>
</gene>
<keyword evidence="4" id="KW-1185">Reference proteome</keyword>
<feature type="compositionally biased region" description="Polar residues" evidence="1">
    <location>
        <begin position="17"/>
        <end position="28"/>
    </location>
</feature>
<evidence type="ECO:0000256" key="1">
    <source>
        <dbReference type="SAM" id="MobiDB-lite"/>
    </source>
</evidence>
<dbReference type="PANTHER" id="PTHR12785:SF6">
    <property type="entry name" value="SPLICING FACTOR 3B SUBUNIT 2"/>
    <property type="match status" value="1"/>
</dbReference>
<dbReference type="EMBL" id="KN831805">
    <property type="protein sequence ID" value="KIM36426.1"/>
    <property type="molecule type" value="Genomic_DNA"/>
</dbReference>
<evidence type="ECO:0000313" key="4">
    <source>
        <dbReference type="Proteomes" id="UP000053424"/>
    </source>
</evidence>
<dbReference type="STRING" id="686832.A0A0C3BYA3"/>
<dbReference type="AlphaFoldDB" id="A0A0C3BYA3"/>